<dbReference type="AlphaFoldDB" id="A0A6B9G2Z3"/>
<geneLocation type="plasmid" evidence="3">
    <name>pne1a</name>
</geneLocation>
<dbReference type="Proteomes" id="UP000502005">
    <property type="component" value="Plasmid pNE1A"/>
</dbReference>
<feature type="transmembrane region" description="Helical" evidence="1">
    <location>
        <begin position="12"/>
        <end position="32"/>
    </location>
</feature>
<evidence type="ECO:0000256" key="1">
    <source>
        <dbReference type="SAM" id="Phobius"/>
    </source>
</evidence>
<sequence>MAARQASADYSMPVIALTEIIAQSAGVISNYYCYVQPRMLPYEQKKNRYDRTSLHSLIYNIFIPSVVAMDLRA</sequence>
<reference evidence="2 3" key="1">
    <citation type="submission" date="2017-11" db="EMBL/GenBank/DDBJ databases">
        <title>Genome sequence of Pantoea cypripedii NE1.</title>
        <authorList>
            <person name="Nascimento F.X."/>
        </authorList>
    </citation>
    <scope>NUCLEOTIDE SEQUENCE [LARGE SCALE GENOMIC DNA]</scope>
    <source>
        <strain evidence="2 3">NE1</strain>
        <plasmid evidence="3">pne1a</plasmid>
    </source>
</reference>
<evidence type="ECO:0000313" key="3">
    <source>
        <dbReference type="Proteomes" id="UP000502005"/>
    </source>
</evidence>
<protein>
    <submittedName>
        <fullName evidence="2">Uncharacterized protein</fullName>
    </submittedName>
</protein>
<accession>A0A6B9G2Z3</accession>
<organism evidence="2 3">
    <name type="scientific">Pantoea cypripedii</name>
    <name type="common">Pectobacterium cypripedii</name>
    <name type="synonym">Erwinia cypripedii</name>
    <dbReference type="NCBI Taxonomy" id="55209"/>
    <lineage>
        <taxon>Bacteria</taxon>
        <taxon>Pseudomonadati</taxon>
        <taxon>Pseudomonadota</taxon>
        <taxon>Gammaproteobacteria</taxon>
        <taxon>Enterobacterales</taxon>
        <taxon>Erwiniaceae</taxon>
        <taxon>Pantoea</taxon>
    </lineage>
</organism>
<keyword evidence="1" id="KW-1133">Transmembrane helix</keyword>
<keyword evidence="1" id="KW-0472">Membrane</keyword>
<proteinExistence type="predicted"/>
<keyword evidence="2" id="KW-0614">Plasmid</keyword>
<gene>
    <name evidence="2" type="ORF">CUN67_22900</name>
</gene>
<dbReference type="EMBL" id="CP024769">
    <property type="protein sequence ID" value="QGY31834.1"/>
    <property type="molecule type" value="Genomic_DNA"/>
</dbReference>
<keyword evidence="1" id="KW-0812">Transmembrane</keyword>
<evidence type="ECO:0000313" key="2">
    <source>
        <dbReference type="EMBL" id="QGY31834.1"/>
    </source>
</evidence>
<feature type="transmembrane region" description="Helical" evidence="1">
    <location>
        <begin position="52"/>
        <end position="71"/>
    </location>
</feature>
<name>A0A6B9G2Z3_PANCY</name>